<evidence type="ECO:0000313" key="3">
    <source>
        <dbReference type="Proteomes" id="UP000231581"/>
    </source>
</evidence>
<dbReference type="PANTHER" id="PTHR33221">
    <property type="entry name" value="WINGED HELIX-TURN-HELIX TRANSCRIPTIONAL REGULATOR, RRF2 FAMILY"/>
    <property type="match status" value="1"/>
</dbReference>
<dbReference type="Pfam" id="PF02082">
    <property type="entry name" value="Rrf2"/>
    <property type="match status" value="1"/>
</dbReference>
<dbReference type="Gene3D" id="1.10.10.10">
    <property type="entry name" value="Winged helix-like DNA-binding domain superfamily/Winged helix DNA-binding domain"/>
    <property type="match status" value="1"/>
</dbReference>
<accession>A0A2H0BSR4</accession>
<sequence>MNSLFRVSERHHSGLILMTELASAYSDPTSFLSLSEIADRMHISSGYLEEIALRLRGADLIEGRKGPGGGYRLKRAPNEITAEEIICAVEGPLALVDCHSNGCPVEGACQSKALWNFLYASLRKTLQDTTLSSIIKNTL</sequence>
<dbReference type="GO" id="GO:0003677">
    <property type="term" value="F:DNA binding"/>
    <property type="evidence" value="ECO:0007669"/>
    <property type="project" value="UniProtKB-KW"/>
</dbReference>
<dbReference type="SUPFAM" id="SSF46785">
    <property type="entry name" value="Winged helix' DNA-binding domain"/>
    <property type="match status" value="1"/>
</dbReference>
<name>A0A2H0BSR4_9BACT</name>
<comment type="caution">
    <text evidence="2">The sequence shown here is derived from an EMBL/GenBank/DDBJ whole genome shotgun (WGS) entry which is preliminary data.</text>
</comment>
<dbReference type="InterPro" id="IPR036390">
    <property type="entry name" value="WH_DNA-bd_sf"/>
</dbReference>
<dbReference type="EMBL" id="PCSZ01000039">
    <property type="protein sequence ID" value="PIP60712.1"/>
    <property type="molecule type" value="Genomic_DNA"/>
</dbReference>
<dbReference type="InterPro" id="IPR000944">
    <property type="entry name" value="Tscrpt_reg_Rrf2"/>
</dbReference>
<dbReference type="PANTHER" id="PTHR33221:SF5">
    <property type="entry name" value="HTH-TYPE TRANSCRIPTIONAL REGULATOR ISCR"/>
    <property type="match status" value="1"/>
</dbReference>
<dbReference type="GO" id="GO:0005829">
    <property type="term" value="C:cytosol"/>
    <property type="evidence" value="ECO:0007669"/>
    <property type="project" value="TreeGrafter"/>
</dbReference>
<protein>
    <submittedName>
        <fullName evidence="2">DNA-binding protein</fullName>
    </submittedName>
</protein>
<evidence type="ECO:0000313" key="2">
    <source>
        <dbReference type="EMBL" id="PIP60712.1"/>
    </source>
</evidence>
<dbReference type="PROSITE" id="PS51197">
    <property type="entry name" value="HTH_RRF2_2"/>
    <property type="match status" value="1"/>
</dbReference>
<dbReference type="NCBIfam" id="TIGR00738">
    <property type="entry name" value="rrf2_super"/>
    <property type="match status" value="1"/>
</dbReference>
<gene>
    <name evidence="2" type="ORF">COX00_02000</name>
</gene>
<dbReference type="Proteomes" id="UP000231581">
    <property type="component" value="Unassembled WGS sequence"/>
</dbReference>
<dbReference type="GO" id="GO:0003700">
    <property type="term" value="F:DNA-binding transcription factor activity"/>
    <property type="evidence" value="ECO:0007669"/>
    <property type="project" value="TreeGrafter"/>
</dbReference>
<proteinExistence type="predicted"/>
<organism evidence="2 3">
    <name type="scientific">Candidatus Uhrbacteria bacterium CG22_combo_CG10-13_8_21_14_all_47_17</name>
    <dbReference type="NCBI Taxonomy" id="1975041"/>
    <lineage>
        <taxon>Bacteria</taxon>
        <taxon>Candidatus Uhriibacteriota</taxon>
    </lineage>
</organism>
<dbReference type="AlphaFoldDB" id="A0A2H0BSR4"/>
<reference evidence="2 3" key="1">
    <citation type="submission" date="2017-09" db="EMBL/GenBank/DDBJ databases">
        <title>Depth-based differentiation of microbial function through sediment-hosted aquifers and enrichment of novel symbionts in the deep terrestrial subsurface.</title>
        <authorList>
            <person name="Probst A.J."/>
            <person name="Ladd B."/>
            <person name="Jarett J.K."/>
            <person name="Geller-Mcgrath D.E."/>
            <person name="Sieber C.M."/>
            <person name="Emerson J.B."/>
            <person name="Anantharaman K."/>
            <person name="Thomas B.C."/>
            <person name="Malmstrom R."/>
            <person name="Stieglmeier M."/>
            <person name="Klingl A."/>
            <person name="Woyke T."/>
            <person name="Ryan C.M."/>
            <person name="Banfield J.F."/>
        </authorList>
    </citation>
    <scope>NUCLEOTIDE SEQUENCE [LARGE SCALE GENOMIC DNA]</scope>
    <source>
        <strain evidence="2">CG22_combo_CG10-13_8_21_14_all_47_17</strain>
    </source>
</reference>
<evidence type="ECO:0000256" key="1">
    <source>
        <dbReference type="ARBA" id="ARBA00023125"/>
    </source>
</evidence>
<keyword evidence="1 2" id="KW-0238">DNA-binding</keyword>
<dbReference type="InterPro" id="IPR036388">
    <property type="entry name" value="WH-like_DNA-bd_sf"/>
</dbReference>